<proteinExistence type="predicted"/>
<protein>
    <recommendedName>
        <fullName evidence="3">Galactose mutarotase</fullName>
    </recommendedName>
    <alternativeName>
        <fullName evidence="4">Aldose 1-epimerase</fullName>
    </alternativeName>
</protein>
<comment type="caution">
    <text evidence="7">The sequence shown here is derived from an EMBL/GenBank/DDBJ whole genome shotgun (WGS) entry which is preliminary data.</text>
</comment>
<reference evidence="7 8" key="1">
    <citation type="submission" date="2024-03" db="EMBL/GenBank/DDBJ databases">
        <title>The genome assembly and annotation of the cricket Gryllus longicercus Weissman &amp; Gray.</title>
        <authorList>
            <person name="Szrajer S."/>
            <person name="Gray D."/>
            <person name="Ylla G."/>
        </authorList>
    </citation>
    <scope>NUCLEOTIDE SEQUENCE [LARGE SCALE GENOMIC DNA]</scope>
    <source>
        <strain evidence="7">DAG 2021-001</strain>
        <tissue evidence="7">Whole body minus gut</tissue>
    </source>
</reference>
<evidence type="ECO:0000256" key="3">
    <source>
        <dbReference type="ARBA" id="ARBA00021023"/>
    </source>
</evidence>
<evidence type="ECO:0000256" key="2">
    <source>
        <dbReference type="ARBA" id="ARBA00004947"/>
    </source>
</evidence>
<keyword evidence="8" id="KW-1185">Reference proteome</keyword>
<evidence type="ECO:0000313" key="8">
    <source>
        <dbReference type="Proteomes" id="UP001378592"/>
    </source>
</evidence>
<dbReference type="Gene3D" id="2.70.98.10">
    <property type="match status" value="1"/>
</dbReference>
<accession>A0AAN9VUA0</accession>
<comment type="pathway">
    <text evidence="2">Carbohydrate metabolism; galactose metabolism.</text>
</comment>
<name>A0AAN9VUA0_9ORTH</name>
<dbReference type="InterPro" id="IPR014718">
    <property type="entry name" value="GH-type_carb-bd"/>
</dbReference>
<dbReference type="GO" id="GO:0005975">
    <property type="term" value="P:carbohydrate metabolic process"/>
    <property type="evidence" value="ECO:0007669"/>
    <property type="project" value="InterPro"/>
</dbReference>
<evidence type="ECO:0000256" key="6">
    <source>
        <dbReference type="SAM" id="MobiDB-lite"/>
    </source>
</evidence>
<dbReference type="InterPro" id="IPR008183">
    <property type="entry name" value="Aldose_1/G6P_1-epimerase"/>
</dbReference>
<dbReference type="Pfam" id="PF01263">
    <property type="entry name" value="Aldose_epim"/>
    <property type="match status" value="1"/>
</dbReference>
<evidence type="ECO:0000256" key="5">
    <source>
        <dbReference type="ARBA" id="ARBA00045743"/>
    </source>
</evidence>
<dbReference type="Proteomes" id="UP001378592">
    <property type="component" value="Unassembled WGS sequence"/>
</dbReference>
<dbReference type="GO" id="GO:0047938">
    <property type="term" value="F:glucose-6-phosphate 1-epimerase activity"/>
    <property type="evidence" value="ECO:0007669"/>
    <property type="project" value="TreeGrafter"/>
</dbReference>
<gene>
    <name evidence="7" type="ORF">R5R35_000623</name>
</gene>
<evidence type="ECO:0000313" key="7">
    <source>
        <dbReference type="EMBL" id="KAK7868220.1"/>
    </source>
</evidence>
<feature type="region of interest" description="Disordered" evidence="6">
    <location>
        <begin position="1"/>
        <end position="21"/>
    </location>
</feature>
<comment type="function">
    <text evidence="5">Mutarotase that catalyzes the interconversion of beta-D-galactose and alpha-D-galactose during galactose metabolism. Beta-D-galactose is metabolized in the liver into glucose 1-phosphate, the primary metabolic fuel, by the action of four enzymes that constitute the Leloir pathway: GALM, GALK1 (galactokinase), GALT (galactose-1-phosphate uridylyltransferase) and GALE (UDP-galactose-4'-epimerase). Involved in the maintenance of the equilibrium between the beta- and alpha-anomers of galactose, therefore ensuring a sufficient supply of the alpha-anomer for GALK1. Also active on D-glucose although shows a preference for galactose over glucose.</text>
</comment>
<dbReference type="GO" id="GO:0005737">
    <property type="term" value="C:cytoplasm"/>
    <property type="evidence" value="ECO:0007669"/>
    <property type="project" value="TreeGrafter"/>
</dbReference>
<dbReference type="PANTHER" id="PTHR11122:SF13">
    <property type="entry name" value="GLUCOSE-6-PHOSPHATE 1-EPIMERASE"/>
    <property type="match status" value="1"/>
</dbReference>
<dbReference type="GO" id="GO:0030246">
    <property type="term" value="F:carbohydrate binding"/>
    <property type="evidence" value="ECO:0007669"/>
    <property type="project" value="InterPro"/>
</dbReference>
<dbReference type="GO" id="GO:0004034">
    <property type="term" value="F:aldose 1-epimerase activity"/>
    <property type="evidence" value="ECO:0007669"/>
    <property type="project" value="UniProtKB-EC"/>
</dbReference>
<dbReference type="PANTHER" id="PTHR11122">
    <property type="entry name" value="APOSPORY-ASSOCIATED PROTEIN C-RELATED"/>
    <property type="match status" value="1"/>
</dbReference>
<sequence length="416" mass="47698">MPKSQSVANGSGCGSGAEAGAEEEEKDVVILQRSLTTTCTVNLQGATITSWRIENEEQLFVARRSYYHPHFPIRGGVALAFPFFGQWSFGPRHGVVRKIRWRLLVPPQKMASGDVQAAFIVCDDAYTRSIWGNNFWLCFWVILQAAELHLRYFVFNTNHLMPFECTPMLMTTFRVPDVMHCQLTGLHECECSQDETDIDFDVEQRQAVRVDDYVRRLYYNTPDLNLSDERTGRTVSLIKDMPDTQIWNPWDGREPMLCFYTQVVEEVDFDPDDYLNMLRISCGHVRKPITLNPNEYFVGHMVIKVDKPRQEHLKKEGKARTSRVLPDLPRDVAFSLPRLPRFSTLLVPGLRDATARSQYASPSLTDIPYMVAEEIFTHVTKKDVPYMMAEDAVARVTDDDVPYKLAEEIVSQVTNK</sequence>
<dbReference type="AlphaFoldDB" id="A0AAN9VUA0"/>
<comment type="catalytic activity">
    <reaction evidence="1">
        <text>alpha-D-galactose = beta-D-galactose</text>
        <dbReference type="Rhea" id="RHEA:28675"/>
        <dbReference type="ChEBI" id="CHEBI:27667"/>
        <dbReference type="ChEBI" id="CHEBI:28061"/>
        <dbReference type="EC" id="5.1.3.3"/>
    </reaction>
    <physiologicalReaction direction="right-to-left" evidence="1">
        <dbReference type="Rhea" id="RHEA:28677"/>
    </physiologicalReaction>
</comment>
<dbReference type="EMBL" id="JAZDUA010000098">
    <property type="protein sequence ID" value="KAK7868220.1"/>
    <property type="molecule type" value="Genomic_DNA"/>
</dbReference>
<evidence type="ECO:0000256" key="1">
    <source>
        <dbReference type="ARBA" id="ARBA00001712"/>
    </source>
</evidence>
<organism evidence="7 8">
    <name type="scientific">Gryllus longicercus</name>
    <dbReference type="NCBI Taxonomy" id="2509291"/>
    <lineage>
        <taxon>Eukaryota</taxon>
        <taxon>Metazoa</taxon>
        <taxon>Ecdysozoa</taxon>
        <taxon>Arthropoda</taxon>
        <taxon>Hexapoda</taxon>
        <taxon>Insecta</taxon>
        <taxon>Pterygota</taxon>
        <taxon>Neoptera</taxon>
        <taxon>Polyneoptera</taxon>
        <taxon>Orthoptera</taxon>
        <taxon>Ensifera</taxon>
        <taxon>Gryllidea</taxon>
        <taxon>Grylloidea</taxon>
        <taxon>Gryllidae</taxon>
        <taxon>Gryllinae</taxon>
        <taxon>Gryllus</taxon>
    </lineage>
</organism>
<dbReference type="InterPro" id="IPR011013">
    <property type="entry name" value="Gal_mutarotase_sf_dom"/>
</dbReference>
<evidence type="ECO:0000256" key="4">
    <source>
        <dbReference type="ARBA" id="ARBA00032729"/>
    </source>
</evidence>
<dbReference type="SUPFAM" id="SSF74650">
    <property type="entry name" value="Galactose mutarotase-like"/>
    <property type="match status" value="1"/>
</dbReference>